<dbReference type="SUPFAM" id="SSF53448">
    <property type="entry name" value="Nucleotide-diphospho-sugar transferases"/>
    <property type="match status" value="1"/>
</dbReference>
<dbReference type="EC" id="2.4.1.117" evidence="4"/>
<comment type="pathway">
    <text evidence="2">Protein modification; protein glycosylation.</text>
</comment>
<evidence type="ECO:0000256" key="16">
    <source>
        <dbReference type="SAM" id="Phobius"/>
    </source>
</evidence>
<reference evidence="18" key="1">
    <citation type="submission" date="2019-08" db="EMBL/GenBank/DDBJ databases">
        <title>Three high-quality genomes provides insights into domestication of ducks.</title>
        <authorList>
            <person name="Hou Z.C."/>
            <person name="Zhu F."/>
            <person name="Yin Z.T."/>
            <person name="Zhang F."/>
        </authorList>
    </citation>
    <scope>NUCLEOTIDE SEQUENCE [LARGE SCALE GENOMIC DNA]</scope>
</reference>
<dbReference type="AlphaFoldDB" id="A0A8B9R5E6"/>
<dbReference type="InterPro" id="IPR001173">
    <property type="entry name" value="Glyco_trans_2-like"/>
</dbReference>
<reference evidence="18" key="3">
    <citation type="submission" date="2025-09" db="UniProtKB">
        <authorList>
            <consortium name="Ensembl"/>
        </authorList>
    </citation>
    <scope>IDENTIFICATION</scope>
</reference>
<protein>
    <recommendedName>
        <fullName evidence="13">Dolichyl-phosphate beta-glucosyltransferase</fullName>
        <ecNumber evidence="4">2.4.1.117</ecNumber>
    </recommendedName>
    <alternativeName>
        <fullName evidence="14">Asparagine-linked glycosylation protein 5 homolog</fullName>
    </alternativeName>
</protein>
<evidence type="ECO:0000256" key="8">
    <source>
        <dbReference type="ARBA" id="ARBA00022824"/>
    </source>
</evidence>
<dbReference type="Gene3D" id="3.90.550.10">
    <property type="entry name" value="Spore Coat Polysaccharide Biosynthesis Protein SpsA, Chain A"/>
    <property type="match status" value="1"/>
</dbReference>
<feature type="transmembrane region" description="Helical" evidence="16">
    <location>
        <begin position="221"/>
        <end position="242"/>
    </location>
</feature>
<dbReference type="CDD" id="cd04188">
    <property type="entry name" value="DPG_synthase"/>
    <property type="match status" value="1"/>
</dbReference>
<keyword evidence="7 16" id="KW-0812">Transmembrane</keyword>
<comment type="subcellular location">
    <subcellularLocation>
        <location evidence="1">Endoplasmic reticulum membrane</location>
        <topology evidence="1">Single-pass membrane protein</topology>
    </subcellularLocation>
</comment>
<evidence type="ECO:0000256" key="12">
    <source>
        <dbReference type="ARBA" id="ARBA00045097"/>
    </source>
</evidence>
<evidence type="ECO:0000256" key="15">
    <source>
        <dbReference type="SAM" id="MobiDB-lite"/>
    </source>
</evidence>
<dbReference type="Pfam" id="PF00535">
    <property type="entry name" value="Glycos_transf_2"/>
    <property type="match status" value="1"/>
</dbReference>
<feature type="region of interest" description="Disordered" evidence="15">
    <location>
        <begin position="40"/>
        <end position="131"/>
    </location>
</feature>
<dbReference type="GO" id="GO:0006487">
    <property type="term" value="P:protein N-linked glycosylation"/>
    <property type="evidence" value="ECO:0007669"/>
    <property type="project" value="TreeGrafter"/>
</dbReference>
<dbReference type="InterPro" id="IPR029044">
    <property type="entry name" value="Nucleotide-diphossugar_trans"/>
</dbReference>
<evidence type="ECO:0000256" key="7">
    <source>
        <dbReference type="ARBA" id="ARBA00022692"/>
    </source>
</evidence>
<comment type="catalytic activity">
    <reaction evidence="12">
        <text>a di-trans,poly-cis-dolichyl phosphate + UDP-alpha-D-glucose = a di-trans,poly-cis-dolichyl beta-D-glucosyl phosphate + UDP</text>
        <dbReference type="Rhea" id="RHEA:15401"/>
        <dbReference type="Rhea" id="RHEA-COMP:19498"/>
        <dbReference type="Rhea" id="RHEA-COMP:19502"/>
        <dbReference type="ChEBI" id="CHEBI:57525"/>
        <dbReference type="ChEBI" id="CHEBI:57683"/>
        <dbReference type="ChEBI" id="CHEBI:58223"/>
        <dbReference type="ChEBI" id="CHEBI:58885"/>
        <dbReference type="EC" id="2.4.1.117"/>
    </reaction>
    <physiologicalReaction direction="left-to-right" evidence="12">
        <dbReference type="Rhea" id="RHEA:15402"/>
    </physiologicalReaction>
</comment>
<name>A0A8B9R5E6_ANAPL</name>
<keyword evidence="5" id="KW-0328">Glycosyltransferase</keyword>
<keyword evidence="9" id="KW-0735">Signal-anchor</keyword>
<dbReference type="GO" id="GO:0005789">
    <property type="term" value="C:endoplasmic reticulum membrane"/>
    <property type="evidence" value="ECO:0007669"/>
    <property type="project" value="UniProtKB-SubCell"/>
</dbReference>
<keyword evidence="11 16" id="KW-0472">Membrane</keyword>
<evidence type="ECO:0000256" key="2">
    <source>
        <dbReference type="ARBA" id="ARBA00004922"/>
    </source>
</evidence>
<organism evidence="18 19">
    <name type="scientific">Anas platyrhynchos</name>
    <name type="common">Mallard</name>
    <name type="synonym">Anas boschas</name>
    <dbReference type="NCBI Taxonomy" id="8839"/>
    <lineage>
        <taxon>Eukaryota</taxon>
        <taxon>Metazoa</taxon>
        <taxon>Chordata</taxon>
        <taxon>Craniata</taxon>
        <taxon>Vertebrata</taxon>
        <taxon>Euteleostomi</taxon>
        <taxon>Archelosauria</taxon>
        <taxon>Archosauria</taxon>
        <taxon>Dinosauria</taxon>
        <taxon>Saurischia</taxon>
        <taxon>Theropoda</taxon>
        <taxon>Coelurosauria</taxon>
        <taxon>Aves</taxon>
        <taxon>Neognathae</taxon>
        <taxon>Galloanserae</taxon>
        <taxon>Anseriformes</taxon>
        <taxon>Anatidae</taxon>
        <taxon>Anatinae</taxon>
        <taxon>Anas</taxon>
    </lineage>
</organism>
<evidence type="ECO:0000256" key="4">
    <source>
        <dbReference type="ARBA" id="ARBA00012583"/>
    </source>
</evidence>
<evidence type="ECO:0000256" key="5">
    <source>
        <dbReference type="ARBA" id="ARBA00022676"/>
    </source>
</evidence>
<dbReference type="FunFam" id="3.90.550.10:FF:000068">
    <property type="entry name" value="ALG5, dolichyl-phosphate beta-glucosyltransferase"/>
    <property type="match status" value="1"/>
</dbReference>
<dbReference type="Ensembl" id="ENSAPLT00020002945.1">
    <property type="protein sequence ID" value="ENSAPLP00020002747.1"/>
    <property type="gene ID" value="ENSAPLG00020001980.1"/>
</dbReference>
<reference evidence="18" key="2">
    <citation type="submission" date="2025-08" db="UniProtKB">
        <authorList>
            <consortium name="Ensembl"/>
        </authorList>
    </citation>
    <scope>IDENTIFICATION</scope>
</reference>
<evidence type="ECO:0000256" key="3">
    <source>
        <dbReference type="ARBA" id="ARBA00006739"/>
    </source>
</evidence>
<dbReference type="PANTHER" id="PTHR10859:SF91">
    <property type="entry name" value="DOLICHYL-PHOSPHATE BETA-GLUCOSYLTRANSFERASE"/>
    <property type="match status" value="1"/>
</dbReference>
<evidence type="ECO:0000256" key="13">
    <source>
        <dbReference type="ARBA" id="ARBA00070518"/>
    </source>
</evidence>
<dbReference type="InterPro" id="IPR035518">
    <property type="entry name" value="DPG_synthase"/>
</dbReference>
<evidence type="ECO:0000256" key="6">
    <source>
        <dbReference type="ARBA" id="ARBA00022679"/>
    </source>
</evidence>
<keyword evidence="6" id="KW-0808">Transferase</keyword>
<accession>A0A8B9R5E6</accession>
<evidence type="ECO:0000256" key="14">
    <source>
        <dbReference type="ARBA" id="ARBA00083115"/>
    </source>
</evidence>
<proteinExistence type="inferred from homology"/>
<evidence type="ECO:0000256" key="1">
    <source>
        <dbReference type="ARBA" id="ARBA00004389"/>
    </source>
</evidence>
<keyword evidence="10 16" id="KW-1133">Transmembrane helix</keyword>
<comment type="similarity">
    <text evidence="3">Belongs to the glycosyltransferase 2 family.</text>
</comment>
<sequence>MQALTAALLHTHRHRHRHRYRHTGTHVFYNAYVEQNKHAYPHGSQHTESPRLMGAPPLPPPSPGTRVQHPSAPTHHDQSRHPVSRSVATPHFTQQAEPTLPRPGEKPGAPPIRLQPPGTIPGQGRAASGRPSAPRLLERRRHAAAFPLLSPPFPGCGSGVAAPRSLRCRPAASTAGRGRERKGRERRWRLLRGCSLASGRRAAASPPPPRAMALPLPLPEAVALLAAFLLLLLLLICVIAHVTAIKMPALHRYEEEKFFINSEGRKESVPSIHDPPTKELSVVVPSYNEEDRLPLMMDEAMDFLEKRQKQDPSFTYEVIVVDDGSKDQTTKVAMKYCKKYGSDKVRVLSLVKNRGKGGAVRMGVFISRGKTILMADADGATKFADIEKVEEGLKNLQPWPNQMAISCGSRAHLEKDSIAKRSYFRTLLMYGFHFLVWFLCVKEIRDTQCGFKLFTREAALRTFSTLHVERWAFDVELLYIAQHLRIPIAEVAVNWTEIEGSKLVPFWSWLQMGRDLLFIRLRYMTGAWQLETRKCN</sequence>
<evidence type="ECO:0000313" key="18">
    <source>
        <dbReference type="Ensembl" id="ENSAPLP00020002747.1"/>
    </source>
</evidence>
<dbReference type="Proteomes" id="UP000694400">
    <property type="component" value="Chromosome 1"/>
</dbReference>
<keyword evidence="8" id="KW-0256">Endoplasmic reticulum</keyword>
<feature type="domain" description="Glycosyltransferase 2-like" evidence="17">
    <location>
        <begin position="281"/>
        <end position="458"/>
    </location>
</feature>
<evidence type="ECO:0000256" key="10">
    <source>
        <dbReference type="ARBA" id="ARBA00022989"/>
    </source>
</evidence>
<evidence type="ECO:0000259" key="17">
    <source>
        <dbReference type="Pfam" id="PF00535"/>
    </source>
</evidence>
<evidence type="ECO:0000313" key="19">
    <source>
        <dbReference type="Proteomes" id="UP000694400"/>
    </source>
</evidence>
<evidence type="ECO:0000256" key="11">
    <source>
        <dbReference type="ARBA" id="ARBA00023136"/>
    </source>
</evidence>
<dbReference type="GO" id="GO:0004581">
    <property type="term" value="F:dolichyl-phosphate beta-glucosyltransferase activity"/>
    <property type="evidence" value="ECO:0007669"/>
    <property type="project" value="UniProtKB-EC"/>
</dbReference>
<evidence type="ECO:0000256" key="9">
    <source>
        <dbReference type="ARBA" id="ARBA00022968"/>
    </source>
</evidence>
<dbReference type="PANTHER" id="PTHR10859">
    <property type="entry name" value="GLYCOSYL TRANSFERASE"/>
    <property type="match status" value="1"/>
</dbReference>